<dbReference type="Gene3D" id="1.10.10.10">
    <property type="entry name" value="Winged helix-like DNA-binding domain superfamily/Winged helix DNA-binding domain"/>
    <property type="match status" value="1"/>
</dbReference>
<evidence type="ECO:0000256" key="1">
    <source>
        <dbReference type="SAM" id="Coils"/>
    </source>
</evidence>
<gene>
    <name evidence="2" type="ORF">FGF68_01855</name>
</gene>
<dbReference type="GO" id="GO:0006355">
    <property type="term" value="P:regulation of DNA-templated transcription"/>
    <property type="evidence" value="ECO:0007669"/>
    <property type="project" value="InterPro"/>
</dbReference>
<keyword evidence="3" id="KW-1185">Reference proteome</keyword>
<dbReference type="Proteomes" id="UP000309544">
    <property type="component" value="Unassembled WGS sequence"/>
</dbReference>
<dbReference type="AlphaFoldDB" id="A0A5C4S497"/>
<dbReference type="SUPFAM" id="SSF46894">
    <property type="entry name" value="C-terminal effector domain of the bipartite response regulators"/>
    <property type="match status" value="1"/>
</dbReference>
<proteinExistence type="predicted"/>
<protein>
    <submittedName>
        <fullName evidence="2">Transcriptional regulator</fullName>
    </submittedName>
</protein>
<feature type="coiled-coil region" evidence="1">
    <location>
        <begin position="246"/>
        <end position="273"/>
    </location>
</feature>
<dbReference type="InterPro" id="IPR036388">
    <property type="entry name" value="WH-like_DNA-bd_sf"/>
</dbReference>
<name>A0A5C4S497_PROVB</name>
<dbReference type="RefSeq" id="WP_139626125.1">
    <property type="nucleotide sequence ID" value="NZ_VDCI01000001.1"/>
</dbReference>
<accession>A0A5C4S497</accession>
<comment type="caution">
    <text evidence="2">The sequence shown here is derived from an EMBL/GenBank/DDBJ whole genome shotgun (WGS) entry which is preliminary data.</text>
</comment>
<keyword evidence="1" id="KW-0175">Coiled coil</keyword>
<reference evidence="2 3" key="1">
    <citation type="submission" date="2019-05" db="EMBL/GenBank/DDBJ databases">
        <title>Draft Whole-Genome sequence of the green sulfur bacterium Prosthecochloris vibrioformis DSM 260.</title>
        <authorList>
            <person name="Meyer T.E."/>
            <person name="Kyndt J.A."/>
        </authorList>
    </citation>
    <scope>NUCLEOTIDE SEQUENCE [LARGE SCALE GENOMIC DNA]</scope>
    <source>
        <strain evidence="2 3">DSM 260</strain>
    </source>
</reference>
<organism evidence="2 3">
    <name type="scientific">Prosthecochloris vibrioformis</name>
    <name type="common">Chlorobium vibrioforme</name>
    <dbReference type="NCBI Taxonomy" id="1098"/>
    <lineage>
        <taxon>Bacteria</taxon>
        <taxon>Pseudomonadati</taxon>
        <taxon>Chlorobiota</taxon>
        <taxon>Chlorobiia</taxon>
        <taxon>Chlorobiales</taxon>
        <taxon>Chlorobiaceae</taxon>
        <taxon>Prosthecochloris</taxon>
    </lineage>
</organism>
<dbReference type="GO" id="GO:0003677">
    <property type="term" value="F:DNA binding"/>
    <property type="evidence" value="ECO:0007669"/>
    <property type="project" value="InterPro"/>
</dbReference>
<dbReference type="InterPro" id="IPR016032">
    <property type="entry name" value="Sig_transdc_resp-reg_C-effctor"/>
</dbReference>
<evidence type="ECO:0000313" key="3">
    <source>
        <dbReference type="Proteomes" id="UP000309544"/>
    </source>
</evidence>
<evidence type="ECO:0000313" key="2">
    <source>
        <dbReference type="EMBL" id="TNJ37947.1"/>
    </source>
</evidence>
<sequence>MNICPVSHLPITASPQWQAVHHEAGYTTAFKLIGSNIIYNEYITEREDITLDYLDHDVFATIVKDLDLVNIPPCNIVNAEHVRELSYRYKQDYIDFAYNLGGSLKMVIIYNMSPSLQPVLETISAIAPERLPVRCAGSYSDAIRMAMECIGNHEDTNEKTTKVLDDEQELIDYRKEFLSGIARMSWLKLFQHPVRIPEADHQLYPFLKSLEILQEDLFQRQLDHRRQVMDLKKSYERNIEEKSLLLKAQQVMNQQMEEMLKKEQSNLRSQIAAKEIELTRISTAISEKTTRLSELCRQFKELDIAPERKKEMVGSCEELIMHESGVRSGREGNVNPVDSRFLSELQRSHPDLNQRELRICLLIRNNLNTREISSSLGVSPRGVESIRYRLHKKLGLNKHCSIKNYLQNRAAPGSPSPGKAS</sequence>
<dbReference type="EMBL" id="VDCI01000001">
    <property type="protein sequence ID" value="TNJ37947.1"/>
    <property type="molecule type" value="Genomic_DNA"/>
</dbReference>